<feature type="region of interest" description="Disordered" evidence="1">
    <location>
        <begin position="91"/>
        <end position="114"/>
    </location>
</feature>
<proteinExistence type="predicted"/>
<dbReference type="AlphaFoldDB" id="A0A1Y0EMN9"/>
<reference evidence="2 3" key="1">
    <citation type="submission" date="2017-05" db="EMBL/GenBank/DDBJ databases">
        <authorList>
            <person name="Song R."/>
            <person name="Chenine A.L."/>
            <person name="Ruprecht R.M."/>
        </authorList>
    </citation>
    <scope>NUCLEOTIDE SEQUENCE [LARGE SCALE GENOMIC DNA]</scope>
    <source>
        <strain evidence="2 3">DSM 26136</strain>
    </source>
</reference>
<dbReference type="KEGG" id="cser:CCO03_08270"/>
<dbReference type="EMBL" id="CP021455">
    <property type="protein sequence ID" value="ARU04668.1"/>
    <property type="molecule type" value="Genomic_DNA"/>
</dbReference>
<name>A0A1Y0EMN9_9BURK</name>
<protein>
    <submittedName>
        <fullName evidence="2">Uncharacterized protein</fullName>
    </submittedName>
</protein>
<sequence>MKADDTVWTTHPARSQHALAHAGIWLEQAVSGLSQLSARLHGPSRQLAQGMRLCSQAMPRMAHRMQQGVRTLTQRNDALTLQAWQNPAHSVPAAAAMPPGLDAEPPRPSAGDTPKALLRSIRWVDGDGSQGLVRLRLSGRLSDVCDELERLAAMES</sequence>
<gene>
    <name evidence="2" type="ORF">CCO03_08270</name>
</gene>
<dbReference type="RefSeq" id="WP_087279698.1">
    <property type="nucleotide sequence ID" value="NZ_CP021455.1"/>
</dbReference>
<evidence type="ECO:0000256" key="1">
    <source>
        <dbReference type="SAM" id="MobiDB-lite"/>
    </source>
</evidence>
<keyword evidence="3" id="KW-1185">Reference proteome</keyword>
<accession>A0A1Y0EMN9</accession>
<evidence type="ECO:0000313" key="3">
    <source>
        <dbReference type="Proteomes" id="UP000196138"/>
    </source>
</evidence>
<dbReference type="Proteomes" id="UP000196138">
    <property type="component" value="Chromosome"/>
</dbReference>
<evidence type="ECO:0000313" key="2">
    <source>
        <dbReference type="EMBL" id="ARU04668.1"/>
    </source>
</evidence>
<organism evidence="2 3">
    <name type="scientific">Comamonas serinivorans</name>
    <dbReference type="NCBI Taxonomy" id="1082851"/>
    <lineage>
        <taxon>Bacteria</taxon>
        <taxon>Pseudomonadati</taxon>
        <taxon>Pseudomonadota</taxon>
        <taxon>Betaproteobacteria</taxon>
        <taxon>Burkholderiales</taxon>
        <taxon>Comamonadaceae</taxon>
        <taxon>Comamonas</taxon>
    </lineage>
</organism>